<feature type="region of interest" description="Disordered" evidence="1">
    <location>
        <begin position="1"/>
        <end position="21"/>
    </location>
</feature>
<dbReference type="EMBL" id="SMOL01000781">
    <property type="protein sequence ID" value="KAB2595613.1"/>
    <property type="molecule type" value="Genomic_DNA"/>
</dbReference>
<sequence length="86" mass="9605">MTYARDEVGGSNISDGGGGFQRVQAEHDLEFNWKLSLAQKSKSYPSGSNDNSGGGFHRVQSERDLESNWEVDLAQTRRVFAQDLLR</sequence>
<feature type="compositionally biased region" description="Polar residues" evidence="1">
    <location>
        <begin position="41"/>
        <end position="51"/>
    </location>
</feature>
<protein>
    <submittedName>
        <fullName evidence="2">Condensin-2 complex subunit H2</fullName>
    </submittedName>
</protein>
<reference evidence="2 3" key="3">
    <citation type="submission" date="2019-11" db="EMBL/GenBank/DDBJ databases">
        <title>A de novo genome assembly of a pear dwarfing rootstock.</title>
        <authorList>
            <person name="Wang F."/>
            <person name="Wang J."/>
            <person name="Li S."/>
            <person name="Zhang Y."/>
            <person name="Fang M."/>
            <person name="Ma L."/>
            <person name="Zhao Y."/>
            <person name="Jiang S."/>
        </authorList>
    </citation>
    <scope>NUCLEOTIDE SEQUENCE [LARGE SCALE GENOMIC DNA]</scope>
    <source>
        <strain evidence="2">S2</strain>
        <tissue evidence="2">Leaf</tissue>
    </source>
</reference>
<dbReference type="AlphaFoldDB" id="A0A5N5EYP0"/>
<name>A0A5N5EYP0_9ROSA</name>
<evidence type="ECO:0000256" key="1">
    <source>
        <dbReference type="SAM" id="MobiDB-lite"/>
    </source>
</evidence>
<gene>
    <name evidence="2" type="ORF">D8674_031063</name>
</gene>
<feature type="region of interest" description="Disordered" evidence="1">
    <location>
        <begin position="41"/>
        <end position="67"/>
    </location>
</feature>
<accession>A0A5N5EYP0</accession>
<evidence type="ECO:0000313" key="3">
    <source>
        <dbReference type="Proteomes" id="UP000327157"/>
    </source>
</evidence>
<organism evidence="2 3">
    <name type="scientific">Pyrus ussuriensis x Pyrus communis</name>
    <dbReference type="NCBI Taxonomy" id="2448454"/>
    <lineage>
        <taxon>Eukaryota</taxon>
        <taxon>Viridiplantae</taxon>
        <taxon>Streptophyta</taxon>
        <taxon>Embryophyta</taxon>
        <taxon>Tracheophyta</taxon>
        <taxon>Spermatophyta</taxon>
        <taxon>Magnoliopsida</taxon>
        <taxon>eudicotyledons</taxon>
        <taxon>Gunneridae</taxon>
        <taxon>Pentapetalae</taxon>
        <taxon>rosids</taxon>
        <taxon>fabids</taxon>
        <taxon>Rosales</taxon>
        <taxon>Rosaceae</taxon>
        <taxon>Amygdaloideae</taxon>
        <taxon>Maleae</taxon>
        <taxon>Pyrus</taxon>
    </lineage>
</organism>
<evidence type="ECO:0000313" key="2">
    <source>
        <dbReference type="EMBL" id="KAB2595613.1"/>
    </source>
</evidence>
<reference evidence="2 3" key="1">
    <citation type="submission" date="2019-09" db="EMBL/GenBank/DDBJ databases">
        <authorList>
            <person name="Ou C."/>
        </authorList>
    </citation>
    <scope>NUCLEOTIDE SEQUENCE [LARGE SCALE GENOMIC DNA]</scope>
    <source>
        <strain evidence="2">S2</strain>
        <tissue evidence="2">Leaf</tissue>
    </source>
</reference>
<keyword evidence="3" id="KW-1185">Reference proteome</keyword>
<reference evidence="3" key="2">
    <citation type="submission" date="2019-10" db="EMBL/GenBank/DDBJ databases">
        <title>A de novo genome assembly of a pear dwarfing rootstock.</title>
        <authorList>
            <person name="Wang F."/>
            <person name="Wang J."/>
            <person name="Li S."/>
            <person name="Zhang Y."/>
            <person name="Fang M."/>
            <person name="Ma L."/>
            <person name="Zhao Y."/>
            <person name="Jiang S."/>
        </authorList>
    </citation>
    <scope>NUCLEOTIDE SEQUENCE [LARGE SCALE GENOMIC DNA]</scope>
</reference>
<proteinExistence type="predicted"/>
<dbReference type="Proteomes" id="UP000327157">
    <property type="component" value="Chromosome 7"/>
</dbReference>
<comment type="caution">
    <text evidence="2">The sequence shown here is derived from an EMBL/GenBank/DDBJ whole genome shotgun (WGS) entry which is preliminary data.</text>
</comment>